<organism evidence="1 2">
    <name type="scientific">Clostridium oryzae</name>
    <dbReference type="NCBI Taxonomy" id="1450648"/>
    <lineage>
        <taxon>Bacteria</taxon>
        <taxon>Bacillati</taxon>
        <taxon>Bacillota</taxon>
        <taxon>Clostridia</taxon>
        <taxon>Eubacteriales</taxon>
        <taxon>Clostridiaceae</taxon>
        <taxon>Clostridium</taxon>
    </lineage>
</organism>
<dbReference type="RefSeq" id="WP_079425596.1">
    <property type="nucleotide sequence ID" value="NZ_MZGV01000032.1"/>
</dbReference>
<name>A0A1V4IK47_9CLOT</name>
<keyword evidence="2" id="KW-1185">Reference proteome</keyword>
<accession>A0A1V4IK47</accession>
<reference evidence="1 2" key="1">
    <citation type="submission" date="2017-03" db="EMBL/GenBank/DDBJ databases">
        <title>Genome sequence of Clostridium oryzae DSM 28571.</title>
        <authorList>
            <person name="Poehlein A."/>
            <person name="Daniel R."/>
        </authorList>
    </citation>
    <scope>NUCLEOTIDE SEQUENCE [LARGE SCALE GENOMIC DNA]</scope>
    <source>
        <strain evidence="1 2">DSM 28571</strain>
    </source>
</reference>
<dbReference type="InterPro" id="IPR034660">
    <property type="entry name" value="DinB/YfiT-like"/>
</dbReference>
<dbReference type="SUPFAM" id="SSF109854">
    <property type="entry name" value="DinB/YfiT-like putative metalloenzymes"/>
    <property type="match status" value="1"/>
</dbReference>
<evidence type="ECO:0000313" key="1">
    <source>
        <dbReference type="EMBL" id="OPJ60391.1"/>
    </source>
</evidence>
<proteinExistence type="predicted"/>
<comment type="caution">
    <text evidence="1">The sequence shown here is derived from an EMBL/GenBank/DDBJ whole genome shotgun (WGS) entry which is preliminary data.</text>
</comment>
<protein>
    <recommendedName>
        <fullName evidence="3">DinB superfamily protein</fullName>
    </recommendedName>
</protein>
<dbReference type="AlphaFoldDB" id="A0A1V4IK47"/>
<gene>
    <name evidence="1" type="ORF">CLORY_28430</name>
</gene>
<sequence>MEQKEVKFRRSTETARNQFDSCYVMLEKLVNICPDEIWYEYFNEVPFWYQVYHVTYFIDYWFRDTYDGSDFKSMEFDEKIPPEFEYDVERNLSISREDMKEYVSRIHVKTARIFDRLDDKKMADSIIDGQDGFTYMDIIMSQVRHIMYNIGYLNGILRSKGLEESDWYAYNEEEE</sequence>
<dbReference type="OrthoDB" id="5459461at2"/>
<evidence type="ECO:0000313" key="2">
    <source>
        <dbReference type="Proteomes" id="UP000190080"/>
    </source>
</evidence>
<evidence type="ECO:0008006" key="3">
    <source>
        <dbReference type="Google" id="ProtNLM"/>
    </source>
</evidence>
<dbReference type="EMBL" id="MZGV01000032">
    <property type="protein sequence ID" value="OPJ60391.1"/>
    <property type="molecule type" value="Genomic_DNA"/>
</dbReference>
<dbReference type="Proteomes" id="UP000190080">
    <property type="component" value="Unassembled WGS sequence"/>
</dbReference>